<proteinExistence type="predicted"/>
<keyword evidence="1" id="KW-0472">Membrane</keyword>
<dbReference type="Pfam" id="PF12679">
    <property type="entry name" value="ABC2_membrane_2"/>
    <property type="match status" value="1"/>
</dbReference>
<feature type="transmembrane region" description="Helical" evidence="1">
    <location>
        <begin position="74"/>
        <end position="100"/>
    </location>
</feature>
<dbReference type="EMBL" id="CADCVG010000108">
    <property type="protein sequence ID" value="CAA9461823.1"/>
    <property type="molecule type" value="Genomic_DNA"/>
</dbReference>
<keyword evidence="1" id="KW-0812">Transmembrane</keyword>
<dbReference type="AlphaFoldDB" id="A0A6J4R6R5"/>
<keyword evidence="1" id="KW-1133">Transmembrane helix</keyword>
<feature type="transmembrane region" description="Helical" evidence="1">
    <location>
        <begin position="255"/>
        <end position="274"/>
    </location>
</feature>
<reference evidence="2" key="1">
    <citation type="submission" date="2020-02" db="EMBL/GenBank/DDBJ databases">
        <authorList>
            <person name="Meier V. D."/>
        </authorList>
    </citation>
    <scope>NUCLEOTIDE SEQUENCE</scope>
    <source>
        <strain evidence="2">AVDCRST_MAG14</strain>
    </source>
</reference>
<dbReference type="PANTHER" id="PTHR37305">
    <property type="entry name" value="INTEGRAL MEMBRANE PROTEIN-RELATED"/>
    <property type="match status" value="1"/>
</dbReference>
<feature type="transmembrane region" description="Helical" evidence="1">
    <location>
        <begin position="192"/>
        <end position="211"/>
    </location>
</feature>
<organism evidence="2">
    <name type="scientific">uncultured Rubrobacteraceae bacterium</name>
    <dbReference type="NCBI Taxonomy" id="349277"/>
    <lineage>
        <taxon>Bacteria</taxon>
        <taxon>Bacillati</taxon>
        <taxon>Actinomycetota</taxon>
        <taxon>Rubrobacteria</taxon>
        <taxon>Rubrobacterales</taxon>
        <taxon>Rubrobacteraceae</taxon>
        <taxon>environmental samples</taxon>
    </lineage>
</organism>
<accession>A0A6J4R6R5</accession>
<dbReference type="PANTHER" id="PTHR37305:SF1">
    <property type="entry name" value="MEMBRANE PROTEIN"/>
    <property type="match status" value="1"/>
</dbReference>
<feature type="transmembrane region" description="Helical" evidence="1">
    <location>
        <begin position="121"/>
        <end position="147"/>
    </location>
</feature>
<feature type="transmembrane region" description="Helical" evidence="1">
    <location>
        <begin position="167"/>
        <end position="187"/>
    </location>
</feature>
<dbReference type="GO" id="GO:0005886">
    <property type="term" value="C:plasma membrane"/>
    <property type="evidence" value="ECO:0007669"/>
    <property type="project" value="UniProtKB-SubCell"/>
</dbReference>
<gene>
    <name evidence="2" type="ORF">AVDCRST_MAG14-2574</name>
</gene>
<evidence type="ECO:0000256" key="1">
    <source>
        <dbReference type="SAM" id="Phobius"/>
    </source>
</evidence>
<dbReference type="GO" id="GO:0140359">
    <property type="term" value="F:ABC-type transporter activity"/>
    <property type="evidence" value="ECO:0007669"/>
    <property type="project" value="InterPro"/>
</dbReference>
<name>A0A6J4R6R5_9ACTN</name>
<feature type="transmembrane region" description="Helical" evidence="1">
    <location>
        <begin position="16"/>
        <end position="35"/>
    </location>
</feature>
<protein>
    <recommendedName>
        <fullName evidence="3">ABC transporter permease</fullName>
    </recommendedName>
</protein>
<sequence>MAASFSFELLKLRKRVAVWALGVILVFMVAFFDYFQFYSSIVSLQEGDTGPTGQITNVQQFEEYLLPGNITVNVAGLLSFFGGPIALILGALSAGSEYGWGTLKTALTQRPGRINVLAGKLLAVGVVLFVFSLLALGTGAISSYVVAGLLEEPVNWPAAEEILKGLGIIWLILGAWASVGIFLSILFQGTALAIGLGLMYGLAIENLIFGFSDQSKVIEAISKVLLTRNGGGLASSLGQTPQAFSSPDPVDPAQAALVLGGYVLVLLLMTALLLRQRDVV</sequence>
<evidence type="ECO:0000313" key="2">
    <source>
        <dbReference type="EMBL" id="CAA9461823.1"/>
    </source>
</evidence>
<evidence type="ECO:0008006" key="3">
    <source>
        <dbReference type="Google" id="ProtNLM"/>
    </source>
</evidence>